<feature type="transmembrane region" description="Helical" evidence="1">
    <location>
        <begin position="45"/>
        <end position="63"/>
    </location>
</feature>
<dbReference type="InterPro" id="IPR027417">
    <property type="entry name" value="P-loop_NTPase"/>
</dbReference>
<dbReference type="SUPFAM" id="SSF52540">
    <property type="entry name" value="P-loop containing nucleoside triphosphate hydrolases"/>
    <property type="match status" value="1"/>
</dbReference>
<evidence type="ECO:0000313" key="4">
    <source>
        <dbReference type="Proteomes" id="UP000886861"/>
    </source>
</evidence>
<dbReference type="Pfam" id="PF19044">
    <property type="entry name" value="P-loop_TraG"/>
    <property type="match status" value="1"/>
</dbReference>
<dbReference type="AlphaFoldDB" id="A0A9D1NEN5"/>
<evidence type="ECO:0000313" key="3">
    <source>
        <dbReference type="EMBL" id="HIV01742.1"/>
    </source>
</evidence>
<sequence length="873" mass="98912">MRIIPKNAKVKLQFYKGVTIADVILAVFALAMLALAVSSNLQSKWIIAMVILVVFAPLFIPIGEIKLYQALVYGLKYTFSRKKFKKTNHGKSNIGNIVPYSSIENDVIRQKDGGYTGVIEVKPIEFNMLSEFKQNYFIDGVISNILKNVGIFQEINIVKLERPVIFDNYISTELTKIQELIEANENKQLSEEEFKARANVLEDRINIIDKFNSEDKVLSSYYYIVLHDIDSKSLKGTLSLIINSLNNNGLESKQLTDKELAKFIKYSYTNDFNERDFDKLQPKDYLSASVPNSVAFKSSRVIQDDKWLTHFVITDYPLQVPNAWGQDLFDLPNTKVVLKATPVDKIKAIKRIDGAINELLSQRDLGKASSQIDKETHLSSLQSTLIGLQNDNETFLDTTLIITAYDESKQTTNKRFVRRKLKEMGFKFSELFGRQIDGYLASSISKLNKLNLTRGLNSSALASSFPFVSNAILDEKGILIGENKLPTFVDFFKRDDERVNSNMVIIGKSGSGKSFATKTILTGLASDNSKVFILDPENEYTNLAKNMKGSVLDVSSSRDGRINPFQIIDSLDDENADGTNNSFYSHLQFLEEFFRLILVGINADSLELLNKLILETYSLKNITGKTDLSKLTPKDYPIFQDLADIVDSKLEQEKDDYNKSCLKVLSNYLSKFKKGGRNSALWNGYTTFAPQENFVCFNFQKLLANKNNVIANAQMLLVLKWLDNEVIKNRDYNRIYNTNRKIIVAIDEAHVFIDDKYPIALDFMYNLAKRIRKYDGMEIVITQNVKDFVGSPEIARKSSAIINVSQYSLIFSLAPNDMSDLCSLYEKAGQINETESDNIVNLPRGCAFLITGPAKRTNIRIVASEFVQEMFEN</sequence>
<name>A0A9D1NEN5_9FIRM</name>
<keyword evidence="1" id="KW-0472">Membrane</keyword>
<dbReference type="InterPro" id="IPR043964">
    <property type="entry name" value="P-loop_TraG"/>
</dbReference>
<organism evidence="3 4">
    <name type="scientific">Candidatus Caccopulliclostridium gallistercoris</name>
    <dbReference type="NCBI Taxonomy" id="2840719"/>
    <lineage>
        <taxon>Bacteria</taxon>
        <taxon>Bacillati</taxon>
        <taxon>Bacillota</taxon>
        <taxon>Clostridia</taxon>
        <taxon>Candidatus Caccopulliclostridium</taxon>
    </lineage>
</organism>
<proteinExistence type="predicted"/>
<comment type="caution">
    <text evidence="3">The sequence shown here is derived from an EMBL/GenBank/DDBJ whole genome shotgun (WGS) entry which is preliminary data.</text>
</comment>
<keyword evidence="1" id="KW-0812">Transmembrane</keyword>
<dbReference type="EMBL" id="DVOJ01000015">
    <property type="protein sequence ID" value="HIV01742.1"/>
    <property type="molecule type" value="Genomic_DNA"/>
</dbReference>
<dbReference type="Gene3D" id="1.10.8.730">
    <property type="match status" value="1"/>
</dbReference>
<feature type="domain" description="TraG P-loop" evidence="2">
    <location>
        <begin position="486"/>
        <end position="810"/>
    </location>
</feature>
<feature type="transmembrane region" description="Helical" evidence="1">
    <location>
        <begin position="20"/>
        <end position="39"/>
    </location>
</feature>
<evidence type="ECO:0000259" key="2">
    <source>
        <dbReference type="Pfam" id="PF19044"/>
    </source>
</evidence>
<dbReference type="InterPro" id="IPR051162">
    <property type="entry name" value="T4SS_component"/>
</dbReference>
<reference evidence="3" key="1">
    <citation type="submission" date="2020-10" db="EMBL/GenBank/DDBJ databases">
        <authorList>
            <person name="Gilroy R."/>
        </authorList>
    </citation>
    <scope>NUCLEOTIDE SEQUENCE</scope>
    <source>
        <strain evidence="3">CHK186-9395</strain>
    </source>
</reference>
<accession>A0A9D1NEN5</accession>
<dbReference type="Proteomes" id="UP000886861">
    <property type="component" value="Unassembled WGS sequence"/>
</dbReference>
<reference evidence="3" key="2">
    <citation type="journal article" date="2021" name="PeerJ">
        <title>Extensive microbial diversity within the chicken gut microbiome revealed by metagenomics and culture.</title>
        <authorList>
            <person name="Gilroy R."/>
            <person name="Ravi A."/>
            <person name="Getino M."/>
            <person name="Pursley I."/>
            <person name="Horton D.L."/>
            <person name="Alikhan N.F."/>
            <person name="Baker D."/>
            <person name="Gharbi K."/>
            <person name="Hall N."/>
            <person name="Watson M."/>
            <person name="Adriaenssens E.M."/>
            <person name="Foster-Nyarko E."/>
            <person name="Jarju S."/>
            <person name="Secka A."/>
            <person name="Antonio M."/>
            <person name="Oren A."/>
            <person name="Chaudhuri R.R."/>
            <person name="La Ragione R."/>
            <person name="Hildebrand F."/>
            <person name="Pallen M.J."/>
        </authorList>
    </citation>
    <scope>NUCLEOTIDE SEQUENCE</scope>
    <source>
        <strain evidence="3">CHK186-9395</strain>
    </source>
</reference>
<dbReference type="Gene3D" id="3.40.50.300">
    <property type="entry name" value="P-loop containing nucleotide triphosphate hydrolases"/>
    <property type="match status" value="1"/>
</dbReference>
<keyword evidence="1" id="KW-1133">Transmembrane helix</keyword>
<gene>
    <name evidence="3" type="ORF">IAA62_04240</name>
</gene>
<evidence type="ECO:0000256" key="1">
    <source>
        <dbReference type="SAM" id="Phobius"/>
    </source>
</evidence>
<dbReference type="PANTHER" id="PTHR30121">
    <property type="entry name" value="UNCHARACTERIZED PROTEIN YJGR-RELATED"/>
    <property type="match status" value="1"/>
</dbReference>
<protein>
    <submittedName>
        <fullName evidence="3">DUF87 domain-containing protein</fullName>
    </submittedName>
</protein>
<dbReference type="PANTHER" id="PTHR30121:SF6">
    <property type="entry name" value="SLR6007 PROTEIN"/>
    <property type="match status" value="1"/>
</dbReference>